<keyword evidence="10 15" id="KW-0949">S-adenosyl-L-methionine</keyword>
<accession>A0A2M6WAG2</accession>
<evidence type="ECO:0000256" key="5">
    <source>
        <dbReference type="ARBA" id="ARBA00012807"/>
    </source>
</evidence>
<reference evidence="20" key="1">
    <citation type="submission" date="2017-09" db="EMBL/GenBank/DDBJ databases">
        <title>Depth-based differentiation of microbial function through sediment-hosted aquifers and enrichment of novel symbionts in the deep terrestrial subsurface.</title>
        <authorList>
            <person name="Probst A.J."/>
            <person name="Ladd B."/>
            <person name="Jarett J.K."/>
            <person name="Geller-Mcgrath D.E."/>
            <person name="Sieber C.M.K."/>
            <person name="Emerson J.B."/>
            <person name="Anantharaman K."/>
            <person name="Thomas B.C."/>
            <person name="Malmstrom R."/>
            <person name="Stieglmeier M."/>
            <person name="Klingl A."/>
            <person name="Woyke T."/>
            <person name="Ryan C.M."/>
            <person name="Banfield J.F."/>
        </authorList>
    </citation>
    <scope>NUCLEOTIDE SEQUENCE [LARGE SCALE GENOMIC DNA]</scope>
</reference>
<feature type="domain" description="tRNA methyltransferase TRMD/TRM10-type" evidence="18">
    <location>
        <begin position="1"/>
        <end position="226"/>
    </location>
</feature>
<comment type="similarity">
    <text evidence="3 15 17">Belongs to the RNA methyltransferase TrmD family.</text>
</comment>
<keyword evidence="8 15" id="KW-0489">Methyltransferase</keyword>
<dbReference type="NCBIfam" id="TIGR00088">
    <property type="entry name" value="trmD"/>
    <property type="match status" value="1"/>
</dbReference>
<evidence type="ECO:0000259" key="18">
    <source>
        <dbReference type="Pfam" id="PF01746"/>
    </source>
</evidence>
<evidence type="ECO:0000256" key="14">
    <source>
        <dbReference type="ARBA" id="ARBA00047783"/>
    </source>
</evidence>
<dbReference type="FunFam" id="3.40.1280.10:FF:000001">
    <property type="entry name" value="tRNA (guanine-N(1)-)-methyltransferase"/>
    <property type="match status" value="1"/>
</dbReference>
<dbReference type="Proteomes" id="UP000231464">
    <property type="component" value="Unassembled WGS sequence"/>
</dbReference>
<dbReference type="NCBIfam" id="NF000648">
    <property type="entry name" value="PRK00026.1"/>
    <property type="match status" value="1"/>
</dbReference>
<evidence type="ECO:0000256" key="15">
    <source>
        <dbReference type="HAMAP-Rule" id="MF_00605"/>
    </source>
</evidence>
<dbReference type="PIRSF" id="PIRSF000386">
    <property type="entry name" value="tRNA_mtase"/>
    <property type="match status" value="1"/>
</dbReference>
<comment type="subcellular location">
    <subcellularLocation>
        <location evidence="2 15 17">Cytoplasm</location>
    </subcellularLocation>
</comment>
<keyword evidence="9 15" id="KW-0808">Transferase</keyword>
<protein>
    <recommendedName>
        <fullName evidence="6 15">tRNA (guanine-N(1)-)-methyltransferase</fullName>
        <ecNumber evidence="5 15">2.1.1.228</ecNumber>
    </recommendedName>
    <alternativeName>
        <fullName evidence="12 15">M1G-methyltransferase</fullName>
    </alternativeName>
    <alternativeName>
        <fullName evidence="13 15">tRNA [GM37] methyltransferase</fullName>
    </alternativeName>
</protein>
<evidence type="ECO:0000256" key="13">
    <source>
        <dbReference type="ARBA" id="ARBA00033392"/>
    </source>
</evidence>
<dbReference type="InterPro" id="IPR029028">
    <property type="entry name" value="Alpha/beta_knot_MTases"/>
</dbReference>
<evidence type="ECO:0000256" key="6">
    <source>
        <dbReference type="ARBA" id="ARBA00014679"/>
    </source>
</evidence>
<evidence type="ECO:0000256" key="8">
    <source>
        <dbReference type="ARBA" id="ARBA00022603"/>
    </source>
</evidence>
<dbReference type="EMBL" id="PFBP01000038">
    <property type="protein sequence ID" value="PIT89744.1"/>
    <property type="molecule type" value="Genomic_DNA"/>
</dbReference>
<evidence type="ECO:0000256" key="10">
    <source>
        <dbReference type="ARBA" id="ARBA00022691"/>
    </source>
</evidence>
<comment type="caution">
    <text evidence="15">Lacks conserved residue(s) required for the propagation of feature annotation.</text>
</comment>
<dbReference type="Gene3D" id="1.10.1270.20">
    <property type="entry name" value="tRNA(m1g37)methyltransferase, domain 2"/>
    <property type="match status" value="1"/>
</dbReference>
<dbReference type="EC" id="2.1.1.228" evidence="5 15"/>
<dbReference type="CDD" id="cd18080">
    <property type="entry name" value="TrmD-like"/>
    <property type="match status" value="1"/>
</dbReference>
<dbReference type="PANTHER" id="PTHR46417">
    <property type="entry name" value="TRNA (GUANINE-N(1)-)-METHYLTRANSFERASE"/>
    <property type="match status" value="1"/>
</dbReference>
<evidence type="ECO:0000256" key="1">
    <source>
        <dbReference type="ARBA" id="ARBA00002634"/>
    </source>
</evidence>
<comment type="function">
    <text evidence="1 15 17">Specifically methylates guanosine-37 in various tRNAs.</text>
</comment>
<proteinExistence type="inferred from homology"/>
<comment type="caution">
    <text evidence="19">The sequence shown here is derived from an EMBL/GenBank/DDBJ whole genome shotgun (WGS) entry which is preliminary data.</text>
</comment>
<feature type="binding site" evidence="15 16">
    <location>
        <position position="123"/>
    </location>
    <ligand>
        <name>S-adenosyl-L-methionine</name>
        <dbReference type="ChEBI" id="CHEBI:59789"/>
    </ligand>
</feature>
<dbReference type="InterPro" id="IPR016009">
    <property type="entry name" value="tRNA_MeTrfase_TRMD/TRM10"/>
</dbReference>
<dbReference type="GO" id="GO:0005829">
    <property type="term" value="C:cytosol"/>
    <property type="evidence" value="ECO:0007669"/>
    <property type="project" value="TreeGrafter"/>
</dbReference>
<dbReference type="GO" id="GO:0002939">
    <property type="term" value="P:tRNA N1-guanine methylation"/>
    <property type="evidence" value="ECO:0007669"/>
    <property type="project" value="TreeGrafter"/>
</dbReference>
<dbReference type="Gene3D" id="3.40.1280.10">
    <property type="match status" value="1"/>
</dbReference>
<comment type="subunit">
    <text evidence="4 15 17">Homodimer.</text>
</comment>
<dbReference type="HAMAP" id="MF_00605">
    <property type="entry name" value="TrmD"/>
    <property type="match status" value="1"/>
</dbReference>
<dbReference type="AlphaFoldDB" id="A0A2M6WAG2"/>
<evidence type="ECO:0000256" key="2">
    <source>
        <dbReference type="ARBA" id="ARBA00004496"/>
    </source>
</evidence>
<dbReference type="PANTHER" id="PTHR46417:SF1">
    <property type="entry name" value="TRNA (GUANINE-N(1)-)-METHYLTRANSFERASE"/>
    <property type="match status" value="1"/>
</dbReference>
<keyword evidence="7 15" id="KW-0963">Cytoplasm</keyword>
<evidence type="ECO:0000256" key="17">
    <source>
        <dbReference type="RuleBase" id="RU003464"/>
    </source>
</evidence>
<evidence type="ECO:0000256" key="3">
    <source>
        <dbReference type="ARBA" id="ARBA00007630"/>
    </source>
</evidence>
<evidence type="ECO:0000313" key="20">
    <source>
        <dbReference type="Proteomes" id="UP000231464"/>
    </source>
</evidence>
<evidence type="ECO:0000256" key="4">
    <source>
        <dbReference type="ARBA" id="ARBA00011738"/>
    </source>
</evidence>
<evidence type="ECO:0000256" key="7">
    <source>
        <dbReference type="ARBA" id="ARBA00022490"/>
    </source>
</evidence>
<dbReference type="InterPro" id="IPR002649">
    <property type="entry name" value="tRNA_m1G_MeTrfase_TrmD"/>
</dbReference>
<name>A0A2M6WAG2_9BACT</name>
<dbReference type="InterPro" id="IPR029026">
    <property type="entry name" value="tRNA_m1G_MTases_N"/>
</dbReference>
<keyword evidence="11 15" id="KW-0819">tRNA processing</keyword>
<dbReference type="InterPro" id="IPR023148">
    <property type="entry name" value="tRNA_m1G_MeTrfase_C_sf"/>
</dbReference>
<evidence type="ECO:0000256" key="12">
    <source>
        <dbReference type="ARBA" id="ARBA00029736"/>
    </source>
</evidence>
<organism evidence="19 20">
    <name type="scientific">Candidatus Kuenenbacteria bacterium CG10_big_fil_rev_8_21_14_0_10_36_11</name>
    <dbReference type="NCBI Taxonomy" id="1974618"/>
    <lineage>
        <taxon>Bacteria</taxon>
        <taxon>Candidatus Kueneniibacteriota</taxon>
    </lineage>
</organism>
<evidence type="ECO:0000256" key="16">
    <source>
        <dbReference type="PIRSR" id="PIRSR000386-1"/>
    </source>
</evidence>
<dbReference type="SUPFAM" id="SSF75217">
    <property type="entry name" value="alpha/beta knot"/>
    <property type="match status" value="1"/>
</dbReference>
<sequence>MRFDIITIFPKLFDSFLNESLIKKSAEKRLNTFFVHDLRQWAKGIHKQVDDRPYGGGPGMLMMAEPIVKAIKALKHKNIKTLKQKNKKYKNTKIILLSPAGKQFTGELAKKLSQTERLIFICGRYEGVDARIEKLVDEKISLGPYVLNGGELPAMVIIEAVARLLSGFVGNQESLKEETCLIEKKIKKEYPQYTRPEVLEIAGRKYRVPKILLSGDHKKIIEWRDKRCG</sequence>
<evidence type="ECO:0000256" key="11">
    <source>
        <dbReference type="ARBA" id="ARBA00022694"/>
    </source>
</evidence>
<gene>
    <name evidence="15" type="primary">trmD</name>
    <name evidence="19" type="ORF">COU23_02305</name>
</gene>
<dbReference type="Pfam" id="PF01746">
    <property type="entry name" value="tRNA_m1G_MT"/>
    <property type="match status" value="1"/>
</dbReference>
<dbReference type="GO" id="GO:0052906">
    <property type="term" value="F:tRNA (guanine(37)-N1)-methyltransferase activity"/>
    <property type="evidence" value="ECO:0007669"/>
    <property type="project" value="UniProtKB-UniRule"/>
</dbReference>
<evidence type="ECO:0000256" key="9">
    <source>
        <dbReference type="ARBA" id="ARBA00022679"/>
    </source>
</evidence>
<evidence type="ECO:0000313" key="19">
    <source>
        <dbReference type="EMBL" id="PIT89744.1"/>
    </source>
</evidence>
<comment type="catalytic activity">
    <reaction evidence="14 15 17">
        <text>guanosine(37) in tRNA + S-adenosyl-L-methionine = N(1)-methylguanosine(37) in tRNA + S-adenosyl-L-homocysteine + H(+)</text>
        <dbReference type="Rhea" id="RHEA:36899"/>
        <dbReference type="Rhea" id="RHEA-COMP:10145"/>
        <dbReference type="Rhea" id="RHEA-COMP:10147"/>
        <dbReference type="ChEBI" id="CHEBI:15378"/>
        <dbReference type="ChEBI" id="CHEBI:57856"/>
        <dbReference type="ChEBI" id="CHEBI:59789"/>
        <dbReference type="ChEBI" id="CHEBI:73542"/>
        <dbReference type="ChEBI" id="CHEBI:74269"/>
        <dbReference type="EC" id="2.1.1.228"/>
    </reaction>
</comment>